<dbReference type="GO" id="GO:0110142">
    <property type="term" value="C:ubiquinone biosynthesis complex"/>
    <property type="evidence" value="ECO:0007669"/>
    <property type="project" value="UniProtKB-ARBA"/>
</dbReference>
<protein>
    <submittedName>
        <fullName evidence="9">UbiH/UbiF/VisC/COQ6 family ubiquinone biosynthesis hydroxylase</fullName>
    </submittedName>
</protein>
<dbReference type="AlphaFoldDB" id="A0A975U6N3"/>
<comment type="cofactor">
    <cofactor evidence="1">
        <name>FAD</name>
        <dbReference type="ChEBI" id="CHEBI:57692"/>
    </cofactor>
</comment>
<dbReference type="PANTHER" id="PTHR43876:SF7">
    <property type="entry name" value="UBIQUINONE BIOSYNTHESIS MONOOXYGENASE COQ6, MITOCHONDRIAL"/>
    <property type="match status" value="1"/>
</dbReference>
<evidence type="ECO:0000256" key="5">
    <source>
        <dbReference type="ARBA" id="ARBA00022827"/>
    </source>
</evidence>
<evidence type="ECO:0000256" key="3">
    <source>
        <dbReference type="ARBA" id="ARBA00005349"/>
    </source>
</evidence>
<dbReference type="EMBL" id="CP076448">
    <property type="protein sequence ID" value="QXM26031.1"/>
    <property type="molecule type" value="Genomic_DNA"/>
</dbReference>
<proteinExistence type="inferred from homology"/>
<dbReference type="FunFam" id="3.50.50.60:FF:000021">
    <property type="entry name" value="Ubiquinone biosynthesis monooxygenase COQ6"/>
    <property type="match status" value="1"/>
</dbReference>
<dbReference type="PROSITE" id="PS01304">
    <property type="entry name" value="UBIH"/>
    <property type="match status" value="1"/>
</dbReference>
<dbReference type="InterPro" id="IPR010971">
    <property type="entry name" value="UbiH/COQ6"/>
</dbReference>
<dbReference type="InterPro" id="IPR051205">
    <property type="entry name" value="UbiH/COQ6_monooxygenase"/>
</dbReference>
<evidence type="ECO:0000256" key="6">
    <source>
        <dbReference type="ARBA" id="ARBA00023002"/>
    </source>
</evidence>
<organism evidence="9 10">
    <name type="scientific">Elioraea tepida</name>
    <dbReference type="NCBI Taxonomy" id="2843330"/>
    <lineage>
        <taxon>Bacteria</taxon>
        <taxon>Pseudomonadati</taxon>
        <taxon>Pseudomonadota</taxon>
        <taxon>Alphaproteobacteria</taxon>
        <taxon>Acetobacterales</taxon>
        <taxon>Elioraeaceae</taxon>
        <taxon>Elioraea</taxon>
    </lineage>
</organism>
<keyword evidence="7" id="KW-0503">Monooxygenase</keyword>
<keyword evidence="9" id="KW-0830">Ubiquinone</keyword>
<dbReference type="Proteomes" id="UP000694001">
    <property type="component" value="Chromosome"/>
</dbReference>
<dbReference type="GO" id="GO:0016705">
    <property type="term" value="F:oxidoreductase activity, acting on paired donors, with incorporation or reduction of molecular oxygen"/>
    <property type="evidence" value="ECO:0007669"/>
    <property type="project" value="InterPro"/>
</dbReference>
<evidence type="ECO:0000256" key="2">
    <source>
        <dbReference type="ARBA" id="ARBA00004749"/>
    </source>
</evidence>
<sequence length="422" mass="44369">MAAHLSVTVCIVGAGPVGATLACLLAEAGIPAAVIDRSALPPMELPAFDGRAYAIALTSRDVLEQAGVWARLGGAPCPIRQIRVSDGRVGRPASPLFLHFAASEVGEDAFGWMVEARHLRIALNAQLPRLPGLAVFAPASVSSVARTPETAEVRLADGTVIACRLVVAAEGRESALRAEAGIPVTRWDYGQQAIVCAVRHERPHGHVAVEHFLPGGPFAILPLPGEPGPGGAPDGRTSAIVWSDRSDLVDRVWELSPGRFAAELARRFGDHLGTVTPVGTRWRYPLSALLAQRYTDIRLALVGDAAHGIHPIAGQGLNLGVRDVGALGAAIVEAVRSGEDPGSPAVLARYQAARRPTNLAMLAMTDALDRLFSNDLAPVRLARGFGLAAVHRIPPLKRLFMRTAMGLSPQGLSILGALRQAA</sequence>
<evidence type="ECO:0000313" key="9">
    <source>
        <dbReference type="EMBL" id="QXM26031.1"/>
    </source>
</evidence>
<keyword evidence="10" id="KW-1185">Reference proteome</keyword>
<evidence type="ECO:0000256" key="7">
    <source>
        <dbReference type="ARBA" id="ARBA00023033"/>
    </source>
</evidence>
<dbReference type="GO" id="GO:0004497">
    <property type="term" value="F:monooxygenase activity"/>
    <property type="evidence" value="ECO:0007669"/>
    <property type="project" value="UniProtKB-KW"/>
</dbReference>
<evidence type="ECO:0000313" key="10">
    <source>
        <dbReference type="Proteomes" id="UP000694001"/>
    </source>
</evidence>
<reference evidence="9" key="1">
    <citation type="submission" date="2021-06" db="EMBL/GenBank/DDBJ databases">
        <title>Elioraea tepida, sp. nov., a moderately thermophilic aerobic anoxygenic phototrophic bacterium isolated from an alkaline siliceous hot spring mat community in Yellowstone National Park, WY, USA.</title>
        <authorList>
            <person name="Saini M.K."/>
            <person name="Yoshida S."/>
            <person name="Sebastian A."/>
            <person name="Hirose S."/>
            <person name="Hara E."/>
            <person name="Tamaki H."/>
            <person name="Soulier N.T."/>
            <person name="Albert I."/>
            <person name="Hanada S."/>
            <person name="Bryant D.A."/>
            <person name="Tank M."/>
        </authorList>
    </citation>
    <scope>NUCLEOTIDE SEQUENCE</scope>
    <source>
        <strain evidence="9">MS-P2</strain>
    </source>
</reference>
<dbReference type="RefSeq" id="WP_218287082.1">
    <property type="nucleotide sequence ID" value="NZ_CP076448.1"/>
</dbReference>
<evidence type="ECO:0000259" key="8">
    <source>
        <dbReference type="Pfam" id="PF01494"/>
    </source>
</evidence>
<dbReference type="InterPro" id="IPR018168">
    <property type="entry name" value="Ubi_Hdrlase_CS"/>
</dbReference>
<dbReference type="InterPro" id="IPR002938">
    <property type="entry name" value="FAD-bd"/>
</dbReference>
<dbReference type="GO" id="GO:0006744">
    <property type="term" value="P:ubiquinone biosynthetic process"/>
    <property type="evidence" value="ECO:0007669"/>
    <property type="project" value="InterPro"/>
</dbReference>
<gene>
    <name evidence="9" type="ORF">KO353_07530</name>
</gene>
<keyword evidence="5" id="KW-0274">FAD</keyword>
<name>A0A975U6N3_9PROT</name>
<comment type="pathway">
    <text evidence="2">Cofactor biosynthesis; ubiquinone biosynthesis.</text>
</comment>
<accession>A0A975U6N3</accession>
<feature type="domain" description="FAD-binding" evidence="8">
    <location>
        <begin position="7"/>
        <end position="361"/>
    </location>
</feature>
<evidence type="ECO:0000256" key="4">
    <source>
        <dbReference type="ARBA" id="ARBA00022630"/>
    </source>
</evidence>
<evidence type="ECO:0000256" key="1">
    <source>
        <dbReference type="ARBA" id="ARBA00001974"/>
    </source>
</evidence>
<dbReference type="PANTHER" id="PTHR43876">
    <property type="entry name" value="UBIQUINONE BIOSYNTHESIS MONOOXYGENASE COQ6, MITOCHONDRIAL"/>
    <property type="match status" value="1"/>
</dbReference>
<dbReference type="GO" id="GO:0071949">
    <property type="term" value="F:FAD binding"/>
    <property type="evidence" value="ECO:0007669"/>
    <property type="project" value="InterPro"/>
</dbReference>
<dbReference type="NCBIfam" id="TIGR01988">
    <property type="entry name" value="Ubi-OHases"/>
    <property type="match status" value="1"/>
</dbReference>
<keyword evidence="4" id="KW-0285">Flavoprotein</keyword>
<dbReference type="Pfam" id="PF01494">
    <property type="entry name" value="FAD_binding_3"/>
    <property type="match status" value="1"/>
</dbReference>
<keyword evidence="6" id="KW-0560">Oxidoreductase</keyword>
<dbReference type="KEGG" id="elio:KO353_07530"/>
<comment type="similarity">
    <text evidence="3">Belongs to the UbiH/COQ6 family.</text>
</comment>